<keyword evidence="3" id="KW-0206">Cytoskeleton</keyword>
<dbReference type="Gene3D" id="1.10.472.80">
    <property type="entry name" value="Ypt/Rab-GAP domain of gyp1p, domain 3"/>
    <property type="match status" value="1"/>
</dbReference>
<dbReference type="GO" id="GO:0010948">
    <property type="term" value="P:negative regulation of cell cycle process"/>
    <property type="evidence" value="ECO:0007669"/>
    <property type="project" value="UniProtKB-ARBA"/>
</dbReference>
<dbReference type="FunCoup" id="A0A0H2RPC8">
    <property type="interactions" value="68"/>
</dbReference>
<protein>
    <submittedName>
        <fullName evidence="7">Rab domain-containing cell division control protein</fullName>
    </submittedName>
</protein>
<comment type="subcellular location">
    <subcellularLocation>
        <location evidence="1">Cytoplasm</location>
        <location evidence="1">Cytoskeleton</location>
    </subcellularLocation>
</comment>
<evidence type="ECO:0000313" key="7">
    <source>
        <dbReference type="EMBL" id="KLO13417.1"/>
    </source>
</evidence>
<dbReference type="EMBL" id="KQ085960">
    <property type="protein sequence ID" value="KLO13417.1"/>
    <property type="molecule type" value="Genomic_DNA"/>
</dbReference>
<dbReference type="GO" id="GO:0005096">
    <property type="term" value="F:GTPase activator activity"/>
    <property type="evidence" value="ECO:0007669"/>
    <property type="project" value="TreeGrafter"/>
</dbReference>
<sequence>MAGNADGEDQRKAARLFNKILNQPKLSSSTSRTDKHVDEGIKKIRRLILVDGIPHAIDPNLRPKIWKILLGVNDLSADKYLRYVGRGPCEFKEKIRNDTFRTLATDRGFKERVREDMLVRLLDAFVWRNQERVEEADTASIAAGGSIGADDQMLAFTYVQGMNVLAAPFLYTMPSEIEAFFCFSHFIENSCPLYVQQTLEGVHRGLKLLDRCLKIVDSELYDRLRSKRLSAEIYAFPSVMTLCACTPPLDQVLQLWDFLLAFGVHLNVLCVIAQLLLMREDLMTSTSPMKLLRTFPPLEAQLVIGIAVTLVRDIPADLYDELVRHPFEIR</sequence>
<evidence type="ECO:0000256" key="2">
    <source>
        <dbReference type="ARBA" id="ARBA00022490"/>
    </source>
</evidence>
<feature type="domain" description="Rab-GAP TBC" evidence="6">
    <location>
        <begin position="56"/>
        <end position="263"/>
    </location>
</feature>
<dbReference type="Pfam" id="PF00566">
    <property type="entry name" value="RabGAP-TBC"/>
    <property type="match status" value="1"/>
</dbReference>
<dbReference type="FunFam" id="1.10.472.80:FF:000026">
    <property type="entry name" value="Mitotic check point protein (Bub2)"/>
    <property type="match status" value="1"/>
</dbReference>
<dbReference type="Proteomes" id="UP000053477">
    <property type="component" value="Unassembled WGS sequence"/>
</dbReference>
<dbReference type="PANTHER" id="PTHR22957:SF263">
    <property type="entry name" value="MITOTIC CHECK POINT PROTEIN BUB2"/>
    <property type="match status" value="1"/>
</dbReference>
<proteinExistence type="inferred from homology"/>
<dbReference type="InParanoid" id="A0A0H2RPC8"/>
<accession>A0A0H2RPC8</accession>
<dbReference type="PANTHER" id="PTHR22957">
    <property type="entry name" value="TBC1 DOMAIN FAMILY MEMBER GTPASE-ACTIVATING PROTEIN"/>
    <property type="match status" value="1"/>
</dbReference>
<dbReference type="OrthoDB" id="10263206at2759"/>
<keyword evidence="4" id="KW-0131">Cell cycle</keyword>
<keyword evidence="2" id="KW-0963">Cytoplasm</keyword>
<dbReference type="Gene3D" id="1.10.8.270">
    <property type="entry name" value="putative rabgap domain of human tbc1 domain family member 14 like domains"/>
    <property type="match status" value="1"/>
</dbReference>
<dbReference type="InterPro" id="IPR000195">
    <property type="entry name" value="Rab-GAP-TBC_dom"/>
</dbReference>
<dbReference type="PROSITE" id="PS50086">
    <property type="entry name" value="TBC_RABGAP"/>
    <property type="match status" value="1"/>
</dbReference>
<dbReference type="FunFam" id="1.10.8.270:FF:000035">
    <property type="entry name" value="Cell cycle arrest protein BUB2"/>
    <property type="match status" value="1"/>
</dbReference>
<comment type="similarity">
    <text evidence="5">Belongs to the BUB2 family.</text>
</comment>
<dbReference type="STRING" id="27342.A0A0H2RPC8"/>
<keyword evidence="7" id="KW-0132">Cell division</keyword>
<evidence type="ECO:0000256" key="4">
    <source>
        <dbReference type="ARBA" id="ARBA00023306"/>
    </source>
</evidence>
<dbReference type="GO" id="GO:1990334">
    <property type="term" value="C:Bfa1-Bub2 complex"/>
    <property type="evidence" value="ECO:0007669"/>
    <property type="project" value="UniProtKB-ARBA"/>
</dbReference>
<evidence type="ECO:0000256" key="5">
    <source>
        <dbReference type="ARBA" id="ARBA00061049"/>
    </source>
</evidence>
<evidence type="ECO:0000256" key="3">
    <source>
        <dbReference type="ARBA" id="ARBA00023212"/>
    </source>
</evidence>
<name>A0A0H2RPC8_9AGAM</name>
<dbReference type="GO" id="GO:0051301">
    <property type="term" value="P:cell division"/>
    <property type="evidence" value="ECO:0007669"/>
    <property type="project" value="UniProtKB-KW"/>
</dbReference>
<organism evidence="7 8">
    <name type="scientific">Schizopora paradoxa</name>
    <dbReference type="NCBI Taxonomy" id="27342"/>
    <lineage>
        <taxon>Eukaryota</taxon>
        <taxon>Fungi</taxon>
        <taxon>Dikarya</taxon>
        <taxon>Basidiomycota</taxon>
        <taxon>Agaricomycotina</taxon>
        <taxon>Agaricomycetes</taxon>
        <taxon>Hymenochaetales</taxon>
        <taxon>Schizoporaceae</taxon>
        <taxon>Schizopora</taxon>
    </lineage>
</organism>
<dbReference type="AlphaFoldDB" id="A0A0H2RPC8"/>
<gene>
    <name evidence="7" type="ORF">SCHPADRAFT_874186</name>
</gene>
<evidence type="ECO:0000256" key="1">
    <source>
        <dbReference type="ARBA" id="ARBA00004245"/>
    </source>
</evidence>
<evidence type="ECO:0000313" key="8">
    <source>
        <dbReference type="Proteomes" id="UP000053477"/>
    </source>
</evidence>
<evidence type="ECO:0000259" key="6">
    <source>
        <dbReference type="PROSITE" id="PS50086"/>
    </source>
</evidence>
<dbReference type="SMART" id="SM00164">
    <property type="entry name" value="TBC"/>
    <property type="match status" value="1"/>
</dbReference>
<dbReference type="SUPFAM" id="SSF47923">
    <property type="entry name" value="Ypt/Rab-GAP domain of gyp1p"/>
    <property type="match status" value="2"/>
</dbReference>
<reference evidence="7 8" key="1">
    <citation type="submission" date="2015-04" db="EMBL/GenBank/DDBJ databases">
        <title>Complete genome sequence of Schizopora paradoxa KUC8140, a cosmopolitan wood degrader in East Asia.</title>
        <authorList>
            <consortium name="DOE Joint Genome Institute"/>
            <person name="Min B."/>
            <person name="Park H."/>
            <person name="Jang Y."/>
            <person name="Kim J.-J."/>
            <person name="Kim K.H."/>
            <person name="Pangilinan J."/>
            <person name="Lipzen A."/>
            <person name="Riley R."/>
            <person name="Grigoriev I.V."/>
            <person name="Spatafora J.W."/>
            <person name="Choi I.-G."/>
        </authorList>
    </citation>
    <scope>NUCLEOTIDE SEQUENCE [LARGE SCALE GENOMIC DNA]</scope>
    <source>
        <strain evidence="7 8">KUC8140</strain>
    </source>
</reference>
<dbReference type="InterPro" id="IPR035969">
    <property type="entry name" value="Rab-GAP_TBC_sf"/>
</dbReference>
<keyword evidence="8" id="KW-1185">Reference proteome</keyword>